<dbReference type="EMBL" id="BTSY01000003">
    <property type="protein sequence ID" value="GMT18617.1"/>
    <property type="molecule type" value="Genomic_DNA"/>
</dbReference>
<feature type="compositionally biased region" description="Gly residues" evidence="1">
    <location>
        <begin position="93"/>
        <end position="110"/>
    </location>
</feature>
<dbReference type="Proteomes" id="UP001432322">
    <property type="component" value="Unassembled WGS sequence"/>
</dbReference>
<evidence type="ECO:0000313" key="2">
    <source>
        <dbReference type="EMBL" id="GMT18617.1"/>
    </source>
</evidence>
<feature type="non-terminal residue" evidence="2">
    <location>
        <position position="110"/>
    </location>
</feature>
<evidence type="ECO:0000313" key="3">
    <source>
        <dbReference type="Proteomes" id="UP001432322"/>
    </source>
</evidence>
<proteinExistence type="predicted"/>
<keyword evidence="3" id="KW-1185">Reference proteome</keyword>
<evidence type="ECO:0000256" key="1">
    <source>
        <dbReference type="SAM" id="MobiDB-lite"/>
    </source>
</evidence>
<feature type="non-terminal residue" evidence="2">
    <location>
        <position position="1"/>
    </location>
</feature>
<name>A0AAV5VIR3_9BILA</name>
<feature type="region of interest" description="Disordered" evidence="1">
    <location>
        <begin position="85"/>
        <end position="110"/>
    </location>
</feature>
<reference evidence="2" key="1">
    <citation type="submission" date="2023-10" db="EMBL/GenBank/DDBJ databases">
        <title>Genome assembly of Pristionchus species.</title>
        <authorList>
            <person name="Yoshida K."/>
            <person name="Sommer R.J."/>
        </authorList>
    </citation>
    <scope>NUCLEOTIDE SEQUENCE</scope>
    <source>
        <strain evidence="2">RS5133</strain>
    </source>
</reference>
<gene>
    <name evidence="2" type="ORF">PFISCL1PPCAC_9914</name>
</gene>
<accession>A0AAV5VIR3</accession>
<sequence length="110" mass="11730">VEAAKEIAKTIREEKSSAKSAAIPELTAQHFPQRLSNGPNPFGRERQTVIRVYGNLAKSDPTLRGGRSSNGIMMHLRERRNMAFVRPPMGYGSPQGYGGGGGNGGGGYGN</sequence>
<dbReference type="AlphaFoldDB" id="A0AAV5VIR3"/>
<protein>
    <submittedName>
        <fullName evidence="2">Uncharacterized protein</fullName>
    </submittedName>
</protein>
<organism evidence="2 3">
    <name type="scientific">Pristionchus fissidentatus</name>
    <dbReference type="NCBI Taxonomy" id="1538716"/>
    <lineage>
        <taxon>Eukaryota</taxon>
        <taxon>Metazoa</taxon>
        <taxon>Ecdysozoa</taxon>
        <taxon>Nematoda</taxon>
        <taxon>Chromadorea</taxon>
        <taxon>Rhabditida</taxon>
        <taxon>Rhabditina</taxon>
        <taxon>Diplogasteromorpha</taxon>
        <taxon>Diplogasteroidea</taxon>
        <taxon>Neodiplogasteridae</taxon>
        <taxon>Pristionchus</taxon>
    </lineage>
</organism>
<comment type="caution">
    <text evidence="2">The sequence shown here is derived from an EMBL/GenBank/DDBJ whole genome shotgun (WGS) entry which is preliminary data.</text>
</comment>